<protein>
    <submittedName>
        <fullName evidence="2">3273_t:CDS:1</fullName>
    </submittedName>
</protein>
<evidence type="ECO:0000259" key="1">
    <source>
        <dbReference type="Pfam" id="PF00149"/>
    </source>
</evidence>
<dbReference type="InterPro" id="IPR029052">
    <property type="entry name" value="Metallo-depent_PP-like"/>
</dbReference>
<accession>A0A9N9F7F8</accession>
<dbReference type="PANTHER" id="PTHR37523:SF1">
    <property type="entry name" value="CALCINEURIN-LIKE PHOSPHOESTERASE DOMAIN-CONTAINING PROTEIN"/>
    <property type="match status" value="1"/>
</dbReference>
<dbReference type="PANTHER" id="PTHR37523">
    <property type="entry name" value="METALLOPHOSPHOESTERASE"/>
    <property type="match status" value="1"/>
</dbReference>
<dbReference type="Proteomes" id="UP000789739">
    <property type="component" value="Unassembled WGS sequence"/>
</dbReference>
<proteinExistence type="predicted"/>
<dbReference type="Pfam" id="PF00149">
    <property type="entry name" value="Metallophos"/>
    <property type="match status" value="1"/>
</dbReference>
<sequence>MSRITILLVSDIHGRIDNIDGLHKWLTERQRIETIDFIIASGDLVTIDHEVDDEIVKERLRLMFKMCYEYRVSEYVCGNHDPSEAFYMYAYDELGKQRSAGSDLVKNFHNKVIDIAPGLSMVGFGGSTEAALRNEPSKVVWPAYPLDTESLLSKQLPILFSKVPKQNDIMLVTHVGPVDVSTTDVNKYPNDLKERISGGSAAISRHIANESPRKTPDDVDVLTLTVNVHGHTHFPFGISHIGRTVIVNPGPLRDGRFAILTLERHSQDELIHKDTSRKRLTEALQRKQVWIVSGVEFYLI</sequence>
<dbReference type="EMBL" id="CAJVPI010000293">
    <property type="protein sequence ID" value="CAG8514723.1"/>
    <property type="molecule type" value="Genomic_DNA"/>
</dbReference>
<reference evidence="2" key="1">
    <citation type="submission" date="2021-06" db="EMBL/GenBank/DDBJ databases">
        <authorList>
            <person name="Kallberg Y."/>
            <person name="Tangrot J."/>
            <person name="Rosling A."/>
        </authorList>
    </citation>
    <scope>NUCLEOTIDE SEQUENCE</scope>
    <source>
        <strain evidence="2">BR232B</strain>
    </source>
</reference>
<name>A0A9N9F7F8_9GLOM</name>
<organism evidence="2 3">
    <name type="scientific">Paraglomus brasilianum</name>
    <dbReference type="NCBI Taxonomy" id="144538"/>
    <lineage>
        <taxon>Eukaryota</taxon>
        <taxon>Fungi</taxon>
        <taxon>Fungi incertae sedis</taxon>
        <taxon>Mucoromycota</taxon>
        <taxon>Glomeromycotina</taxon>
        <taxon>Glomeromycetes</taxon>
        <taxon>Paraglomerales</taxon>
        <taxon>Paraglomeraceae</taxon>
        <taxon>Paraglomus</taxon>
    </lineage>
</organism>
<dbReference type="InterPro" id="IPR004843">
    <property type="entry name" value="Calcineurin-like_PHP"/>
</dbReference>
<evidence type="ECO:0000313" key="2">
    <source>
        <dbReference type="EMBL" id="CAG8514723.1"/>
    </source>
</evidence>
<gene>
    <name evidence="2" type="ORF">PBRASI_LOCUS3303</name>
</gene>
<keyword evidence="3" id="KW-1185">Reference proteome</keyword>
<dbReference type="OrthoDB" id="2412157at2759"/>
<dbReference type="AlphaFoldDB" id="A0A9N9F7F8"/>
<dbReference type="GO" id="GO:0016787">
    <property type="term" value="F:hydrolase activity"/>
    <property type="evidence" value="ECO:0007669"/>
    <property type="project" value="InterPro"/>
</dbReference>
<feature type="domain" description="Calcineurin-like phosphoesterase" evidence="1">
    <location>
        <begin position="5"/>
        <end position="233"/>
    </location>
</feature>
<comment type="caution">
    <text evidence="2">The sequence shown here is derived from an EMBL/GenBank/DDBJ whole genome shotgun (WGS) entry which is preliminary data.</text>
</comment>
<dbReference type="Gene3D" id="3.60.21.10">
    <property type="match status" value="1"/>
</dbReference>
<evidence type="ECO:0000313" key="3">
    <source>
        <dbReference type="Proteomes" id="UP000789739"/>
    </source>
</evidence>
<dbReference type="SUPFAM" id="SSF56300">
    <property type="entry name" value="Metallo-dependent phosphatases"/>
    <property type="match status" value="1"/>
</dbReference>